<keyword evidence="8" id="KW-0411">Iron-sulfur</keyword>
<evidence type="ECO:0000256" key="2">
    <source>
        <dbReference type="ARBA" id="ARBA00022448"/>
    </source>
</evidence>
<sequence>MAKHVTDSSRRRFIKLTAIGLAAAPFANTLLTGTAGAAEPISETDPLAAAMKYKADATKAAERKDATQTCASCALYTGKAGDASGPCSIFQGKLVTAQGWCSAWAKKAA</sequence>
<keyword evidence="2" id="KW-0813">Transport</keyword>
<reference evidence="11" key="2">
    <citation type="submission" date="2014-03" db="EMBL/GenBank/DDBJ databases">
        <title>Candidatus Competibacter-lineage genomes retrieved from metagenomes reveal functional metabolic diversity.</title>
        <authorList>
            <person name="McIlroy S.J."/>
            <person name="Albertsen M."/>
            <person name="Andresen E.K."/>
            <person name="Saunders A.M."/>
            <person name="Kristiansen R."/>
            <person name="Stokholm-Bjerregaard M."/>
            <person name="Nielsen K.L."/>
            <person name="Nielsen P.H."/>
        </authorList>
    </citation>
    <scope>NUCLEOTIDE SEQUENCE</scope>
    <source>
        <strain evidence="11">Run_A_D11</strain>
    </source>
</reference>
<dbReference type="NCBIfam" id="TIGR01409">
    <property type="entry name" value="TAT_signal_seq"/>
    <property type="match status" value="1"/>
</dbReference>
<proteinExistence type="predicted"/>
<evidence type="ECO:0000256" key="9">
    <source>
        <dbReference type="SAM" id="SignalP"/>
    </source>
</evidence>
<dbReference type="GO" id="GO:0046872">
    <property type="term" value="F:metal ion binding"/>
    <property type="evidence" value="ECO:0007669"/>
    <property type="project" value="UniProtKB-KW"/>
</dbReference>
<keyword evidence="3" id="KW-0004">4Fe-4S</keyword>
<keyword evidence="7" id="KW-0408">Iron</keyword>
<dbReference type="SUPFAM" id="SSF57652">
    <property type="entry name" value="HIPIP (high potential iron protein)"/>
    <property type="match status" value="1"/>
</dbReference>
<organism evidence="11 12">
    <name type="scientific">Candidatus Competibacter denitrificans Run_A_D11</name>
    <dbReference type="NCBI Taxonomy" id="1400863"/>
    <lineage>
        <taxon>Bacteria</taxon>
        <taxon>Pseudomonadati</taxon>
        <taxon>Pseudomonadota</taxon>
        <taxon>Gammaproteobacteria</taxon>
        <taxon>Candidatus Competibacteraceae</taxon>
        <taxon>Candidatus Competibacter</taxon>
    </lineage>
</organism>
<evidence type="ECO:0000313" key="12">
    <source>
        <dbReference type="Proteomes" id="UP000035760"/>
    </source>
</evidence>
<dbReference type="GO" id="GO:0019646">
    <property type="term" value="P:aerobic electron transport chain"/>
    <property type="evidence" value="ECO:0007669"/>
    <property type="project" value="InterPro"/>
</dbReference>
<dbReference type="GO" id="GO:0009055">
    <property type="term" value="F:electron transfer activity"/>
    <property type="evidence" value="ECO:0007669"/>
    <property type="project" value="InterPro"/>
</dbReference>
<dbReference type="AlphaFoldDB" id="W6M0D7"/>
<dbReference type="Pfam" id="PF01355">
    <property type="entry name" value="HIPIP"/>
    <property type="match status" value="1"/>
</dbReference>
<name>W6M0D7_9GAMM</name>
<evidence type="ECO:0000256" key="3">
    <source>
        <dbReference type="ARBA" id="ARBA00022485"/>
    </source>
</evidence>
<dbReference type="OrthoDB" id="5298540at2"/>
<dbReference type="InterPro" id="IPR036369">
    <property type="entry name" value="HIPIP_sf"/>
</dbReference>
<feature type="domain" description="High potential iron-sulfur proteins family profile" evidence="10">
    <location>
        <begin position="35"/>
        <end position="109"/>
    </location>
</feature>
<keyword evidence="4" id="KW-0479">Metal-binding</keyword>
<keyword evidence="12" id="KW-1185">Reference proteome</keyword>
<protein>
    <submittedName>
        <fullName evidence="11">High-potential iron-sulfur protein</fullName>
    </submittedName>
</protein>
<dbReference type="Gene3D" id="4.10.490.10">
    <property type="entry name" value="High potential iron-sulphur protein"/>
    <property type="match status" value="1"/>
</dbReference>
<dbReference type="PROSITE" id="PS51373">
    <property type="entry name" value="HIPIP"/>
    <property type="match status" value="1"/>
</dbReference>
<evidence type="ECO:0000256" key="1">
    <source>
        <dbReference type="ARBA" id="ARBA00002137"/>
    </source>
</evidence>
<evidence type="ECO:0000256" key="7">
    <source>
        <dbReference type="ARBA" id="ARBA00023004"/>
    </source>
</evidence>
<dbReference type="Proteomes" id="UP000035760">
    <property type="component" value="Unassembled WGS sequence"/>
</dbReference>
<evidence type="ECO:0000256" key="4">
    <source>
        <dbReference type="ARBA" id="ARBA00022723"/>
    </source>
</evidence>
<dbReference type="EMBL" id="CBTJ020000001">
    <property type="protein sequence ID" value="CDI00821.1"/>
    <property type="molecule type" value="Genomic_DNA"/>
</dbReference>
<evidence type="ECO:0000256" key="6">
    <source>
        <dbReference type="ARBA" id="ARBA00022982"/>
    </source>
</evidence>
<dbReference type="STRING" id="1400863.BN873_10077"/>
<evidence type="ECO:0000313" key="11">
    <source>
        <dbReference type="EMBL" id="CDI00821.1"/>
    </source>
</evidence>
<comment type="caution">
    <text evidence="11">The sequence shown here is derived from an EMBL/GenBank/DDBJ whole genome shotgun (WGS) entry which is preliminary data.</text>
</comment>
<evidence type="ECO:0000256" key="5">
    <source>
        <dbReference type="ARBA" id="ARBA00022729"/>
    </source>
</evidence>
<comment type="function">
    <text evidence="1">Specific class of high-redox-potential 4Fe-4S ferredoxins. Functions in anaerobic electron transport in most purple and in some other photosynthetic bacteria and in at least one genus (Paracoccus) of halophilic, denitrifying bacteria.</text>
</comment>
<dbReference type="RefSeq" id="WP_048669879.1">
    <property type="nucleotide sequence ID" value="NZ_CBTJ020000001.1"/>
</dbReference>
<gene>
    <name evidence="11" type="ORF">BN873_10077</name>
</gene>
<dbReference type="InterPro" id="IPR006311">
    <property type="entry name" value="TAT_signal"/>
</dbReference>
<keyword evidence="6" id="KW-0249">Electron transport</keyword>
<keyword evidence="5 9" id="KW-0732">Signal</keyword>
<dbReference type="GO" id="GO:0051539">
    <property type="term" value="F:4 iron, 4 sulfur cluster binding"/>
    <property type="evidence" value="ECO:0007669"/>
    <property type="project" value="UniProtKB-KW"/>
</dbReference>
<dbReference type="InterPro" id="IPR019546">
    <property type="entry name" value="TAT_signal_bac_arc"/>
</dbReference>
<dbReference type="PROSITE" id="PS51318">
    <property type="entry name" value="TAT"/>
    <property type="match status" value="1"/>
</dbReference>
<reference evidence="11" key="1">
    <citation type="submission" date="2013-07" db="EMBL/GenBank/DDBJ databases">
        <authorList>
            <person name="McIlroy S."/>
        </authorList>
    </citation>
    <scope>NUCLEOTIDE SEQUENCE [LARGE SCALE GENOMIC DNA]</scope>
    <source>
        <strain evidence="11">Run_A_D11</strain>
    </source>
</reference>
<evidence type="ECO:0000259" key="10">
    <source>
        <dbReference type="PROSITE" id="PS51373"/>
    </source>
</evidence>
<dbReference type="InterPro" id="IPR000170">
    <property type="entry name" value="High_potential_FeS_prot"/>
</dbReference>
<feature type="signal peptide" evidence="9">
    <location>
        <begin position="1"/>
        <end position="37"/>
    </location>
</feature>
<evidence type="ECO:0000256" key="8">
    <source>
        <dbReference type="ARBA" id="ARBA00023014"/>
    </source>
</evidence>
<accession>W6M0D7</accession>
<feature type="chain" id="PRO_5004879870" evidence="9">
    <location>
        <begin position="38"/>
        <end position="109"/>
    </location>
</feature>